<comment type="caution">
    <text evidence="5">The sequence shown here is derived from an EMBL/GenBank/DDBJ whole genome shotgun (WGS) entry which is preliminary data.</text>
</comment>
<evidence type="ECO:0000313" key="5">
    <source>
        <dbReference type="EMBL" id="CAH3034306.1"/>
    </source>
</evidence>
<dbReference type="InterPro" id="IPR000719">
    <property type="entry name" value="Prot_kinase_dom"/>
</dbReference>
<sequence>MDRLGYPRRFAWSTALRGCIGFGGDLVSISNEKEKKFVHNLSFKDTDRTSVWIGLAFRHQTGGYVWNNGELFNSSVSVEWIGNMSRRFYENKCVEILKNGWKLSKCCKENEYFICERPKGPLACSTGWFLNGVSCYKENNKDTWEGARKECTASGGDLVKINNARDEKHRFLIQFMENIGLKKTKINYVWIGQTNDSKCRQMKTDTGAIEKGNCNDQNNYICERPALTSTFCYQYPSKTSSDPITVNWVFPENLCFKYDNKAVKSQEVTIQGCISADQCRQLDEQYLHCCEGDLCNSTHSRVSNIIYNAISILSVAVMNTTISAEPGNRKVIYISLGATSAILLFSIPVFAWCYRRTKLRNSKRLISPDSQLSDKWEILPEQIEFEGELGRGAFGVVYKATFRQRVEMQVLDTETSKRPLLSTKKAPQVVAVKVLHAREQALRGAQAAGREKEGELATTSLEFIMNIYIKKVDADCLLAEMTLVMTSLLLARVFQCLFTFALIGGNLAAQSTRSQRGNGDDPSEAQKEEFTFEIEQMKLLGSHKNVVSMVGCCTLEDKSFLVIEYVPYGDLLTWLRRGRKKNNALKASERSYADKEALKDQGETRDQ</sequence>
<feature type="transmembrane region" description="Helical" evidence="2">
    <location>
        <begin position="330"/>
        <end position="354"/>
    </location>
</feature>
<feature type="transmembrane region" description="Helical" evidence="2">
    <location>
        <begin position="489"/>
        <end position="509"/>
    </location>
</feature>
<dbReference type="Pfam" id="PF00059">
    <property type="entry name" value="Lectin_C"/>
    <property type="match status" value="2"/>
</dbReference>
<dbReference type="PROSITE" id="PS50011">
    <property type="entry name" value="PROTEIN_KINASE_DOM"/>
    <property type="match status" value="1"/>
</dbReference>
<keyword evidence="2" id="KW-0812">Transmembrane</keyword>
<feature type="domain" description="C-type lectin" evidence="4">
    <location>
        <begin position="12"/>
        <end position="116"/>
    </location>
</feature>
<accession>A0ABN8MRK6</accession>
<dbReference type="InterPro" id="IPR016186">
    <property type="entry name" value="C-type_lectin-like/link_sf"/>
</dbReference>
<feature type="domain" description="Protein kinase" evidence="3">
    <location>
        <begin position="383"/>
        <end position="607"/>
    </location>
</feature>
<keyword evidence="2" id="KW-0472">Membrane</keyword>
<organism evidence="5 6">
    <name type="scientific">Porites lobata</name>
    <dbReference type="NCBI Taxonomy" id="104759"/>
    <lineage>
        <taxon>Eukaryota</taxon>
        <taxon>Metazoa</taxon>
        <taxon>Cnidaria</taxon>
        <taxon>Anthozoa</taxon>
        <taxon>Hexacorallia</taxon>
        <taxon>Scleractinia</taxon>
        <taxon>Fungiina</taxon>
        <taxon>Poritidae</taxon>
        <taxon>Porites</taxon>
    </lineage>
</organism>
<proteinExistence type="predicted"/>
<dbReference type="PANTHER" id="PTHR24416:SF583">
    <property type="entry name" value="RECEPTOR PROTEIN-TYROSINE KINASE"/>
    <property type="match status" value="1"/>
</dbReference>
<dbReference type="SUPFAM" id="SSF56112">
    <property type="entry name" value="Protein kinase-like (PK-like)"/>
    <property type="match status" value="1"/>
</dbReference>
<dbReference type="SUPFAM" id="SSF56436">
    <property type="entry name" value="C-type lectin-like"/>
    <property type="match status" value="2"/>
</dbReference>
<reference evidence="5 6" key="1">
    <citation type="submission" date="2022-05" db="EMBL/GenBank/DDBJ databases">
        <authorList>
            <consortium name="Genoscope - CEA"/>
            <person name="William W."/>
        </authorList>
    </citation>
    <scope>NUCLEOTIDE SEQUENCE [LARGE SCALE GENOMIC DNA]</scope>
</reference>
<evidence type="ECO:0000259" key="4">
    <source>
        <dbReference type="PROSITE" id="PS50041"/>
    </source>
</evidence>
<dbReference type="SMART" id="SM00034">
    <property type="entry name" value="CLECT"/>
    <property type="match status" value="2"/>
</dbReference>
<feature type="transmembrane region" description="Helical" evidence="2">
    <location>
        <begin position="305"/>
        <end position="324"/>
    </location>
</feature>
<dbReference type="CDD" id="cd00117">
    <property type="entry name" value="TFP"/>
    <property type="match status" value="1"/>
</dbReference>
<keyword evidence="2" id="KW-1133">Transmembrane helix</keyword>
<dbReference type="SUPFAM" id="SSF57302">
    <property type="entry name" value="Snake toxin-like"/>
    <property type="match status" value="1"/>
</dbReference>
<evidence type="ECO:0000259" key="3">
    <source>
        <dbReference type="PROSITE" id="PS50011"/>
    </source>
</evidence>
<feature type="compositionally biased region" description="Basic and acidic residues" evidence="1">
    <location>
        <begin position="587"/>
        <end position="607"/>
    </location>
</feature>
<protein>
    <submittedName>
        <fullName evidence="5">Uncharacterized protein</fullName>
    </submittedName>
</protein>
<name>A0ABN8MRK6_9CNID</name>
<gene>
    <name evidence="5" type="ORF">PLOB_00016371</name>
</gene>
<feature type="region of interest" description="Disordered" evidence="1">
    <location>
        <begin position="586"/>
        <end position="607"/>
    </location>
</feature>
<dbReference type="InterPro" id="IPR011009">
    <property type="entry name" value="Kinase-like_dom_sf"/>
</dbReference>
<dbReference type="Pfam" id="PF07714">
    <property type="entry name" value="PK_Tyr_Ser-Thr"/>
    <property type="match status" value="1"/>
</dbReference>
<dbReference type="CDD" id="cd00037">
    <property type="entry name" value="CLECT"/>
    <property type="match status" value="1"/>
</dbReference>
<dbReference type="Gene3D" id="2.10.60.10">
    <property type="entry name" value="CD59"/>
    <property type="match status" value="1"/>
</dbReference>
<dbReference type="InterPro" id="IPR016187">
    <property type="entry name" value="CTDL_fold"/>
</dbReference>
<dbReference type="Proteomes" id="UP001159405">
    <property type="component" value="Unassembled WGS sequence"/>
</dbReference>
<dbReference type="EMBL" id="CALNXK010000002">
    <property type="protein sequence ID" value="CAH3034306.1"/>
    <property type="molecule type" value="Genomic_DNA"/>
</dbReference>
<dbReference type="InterPro" id="IPR050122">
    <property type="entry name" value="RTK"/>
</dbReference>
<keyword evidence="6" id="KW-1185">Reference proteome</keyword>
<dbReference type="Gene3D" id="3.10.100.10">
    <property type="entry name" value="Mannose-Binding Protein A, subunit A"/>
    <property type="match status" value="2"/>
</dbReference>
<dbReference type="Gene3D" id="3.30.200.20">
    <property type="entry name" value="Phosphorylase Kinase, domain 1"/>
    <property type="match status" value="2"/>
</dbReference>
<feature type="domain" description="C-type lectin" evidence="4">
    <location>
        <begin position="131"/>
        <end position="223"/>
    </location>
</feature>
<dbReference type="PANTHER" id="PTHR24416">
    <property type="entry name" value="TYROSINE-PROTEIN KINASE RECEPTOR"/>
    <property type="match status" value="1"/>
</dbReference>
<dbReference type="InterPro" id="IPR001245">
    <property type="entry name" value="Ser-Thr/Tyr_kinase_cat_dom"/>
</dbReference>
<evidence type="ECO:0000256" key="2">
    <source>
        <dbReference type="SAM" id="Phobius"/>
    </source>
</evidence>
<evidence type="ECO:0000256" key="1">
    <source>
        <dbReference type="SAM" id="MobiDB-lite"/>
    </source>
</evidence>
<dbReference type="InterPro" id="IPR001304">
    <property type="entry name" value="C-type_lectin-like"/>
</dbReference>
<feature type="non-terminal residue" evidence="5">
    <location>
        <position position="607"/>
    </location>
</feature>
<evidence type="ECO:0000313" key="6">
    <source>
        <dbReference type="Proteomes" id="UP001159405"/>
    </source>
</evidence>
<dbReference type="PROSITE" id="PS50041">
    <property type="entry name" value="C_TYPE_LECTIN_2"/>
    <property type="match status" value="2"/>
</dbReference>
<dbReference type="InterPro" id="IPR045860">
    <property type="entry name" value="Snake_toxin-like_sf"/>
</dbReference>